<dbReference type="InterPro" id="IPR051207">
    <property type="entry name" value="ComplexI_NDUFA9_subunit"/>
</dbReference>
<evidence type="ECO:0000259" key="1">
    <source>
        <dbReference type="Pfam" id="PF01370"/>
    </source>
</evidence>
<dbReference type="PANTHER" id="PTHR12126">
    <property type="entry name" value="NADH-UBIQUINONE OXIDOREDUCTASE 39 KDA SUBUNIT-RELATED"/>
    <property type="match status" value="1"/>
</dbReference>
<sequence>MSVSKVVTVFGGSGFLGRYVVSKLARAGWHVRLAVRDSAQSSFLTCCGDVGCVTSVYTNVGDRASLEQAIRGSSAVVNLIGILFEGGKQRFDYLHNKLPGMIAEIAEMNGVPAFVQVSAIGADVSSASAYGRSKGEGEVAVLGAFPMASILRPSIVFGPEDDFFNRFARMMSLSPFLPLVGGGVARFQPVYVGDVAEVIVKCVEQADEYGGRVYELGGPRVLSFRDCLDLLQRYTGRSRRYLALPFSVAYLQAIFMELLPQPPLTRDQLKMLKNDNVVAESAAGFGVFGISPVDAEVILPTYLGVYQGK</sequence>
<dbReference type="EMBL" id="LAQL01000002">
    <property type="protein sequence ID" value="KLN62678.1"/>
    <property type="molecule type" value="Genomic_DNA"/>
</dbReference>
<dbReference type="Gene3D" id="3.40.50.720">
    <property type="entry name" value="NAD(P)-binding Rossmann-like Domain"/>
    <property type="match status" value="1"/>
</dbReference>
<dbReference type="CDD" id="cd05271">
    <property type="entry name" value="NDUFA9_like_SDR_a"/>
    <property type="match status" value="1"/>
</dbReference>
<dbReference type="AlphaFoldDB" id="A0A0H2MJQ8"/>
<dbReference type="InterPro" id="IPR036291">
    <property type="entry name" value="NAD(P)-bd_dom_sf"/>
</dbReference>
<comment type="caution">
    <text evidence="2">The sequence shown here is derived from an EMBL/GenBank/DDBJ whole genome shotgun (WGS) entry which is preliminary data.</text>
</comment>
<keyword evidence="3" id="KW-1185">Reference proteome</keyword>
<dbReference type="STRING" id="1489064.WH96_03055"/>
<feature type="domain" description="NAD-dependent epimerase/dehydratase" evidence="1">
    <location>
        <begin position="7"/>
        <end position="217"/>
    </location>
</feature>
<evidence type="ECO:0000313" key="2">
    <source>
        <dbReference type="EMBL" id="KLN62678.1"/>
    </source>
</evidence>
<dbReference type="PANTHER" id="PTHR12126:SF11">
    <property type="entry name" value="NADH DEHYDROGENASE [UBIQUINONE] 1 ALPHA SUBCOMPLEX SUBUNIT 9, MITOCHONDRIAL"/>
    <property type="match status" value="1"/>
</dbReference>
<organism evidence="2 3">
    <name type="scientific">Kiloniella spongiae</name>
    <dbReference type="NCBI Taxonomy" id="1489064"/>
    <lineage>
        <taxon>Bacteria</taxon>
        <taxon>Pseudomonadati</taxon>
        <taxon>Pseudomonadota</taxon>
        <taxon>Alphaproteobacteria</taxon>
        <taxon>Rhodospirillales</taxon>
        <taxon>Kiloniellaceae</taxon>
        <taxon>Kiloniella</taxon>
    </lineage>
</organism>
<reference evidence="2 3" key="1">
    <citation type="submission" date="2015-03" db="EMBL/GenBank/DDBJ databases">
        <title>Genome Sequence of Kiloniella spongiae MEBiC09566, isolated from a marine sponge.</title>
        <authorList>
            <person name="Shao Z."/>
            <person name="Wang L."/>
            <person name="Li X."/>
        </authorList>
    </citation>
    <scope>NUCLEOTIDE SEQUENCE [LARGE SCALE GENOMIC DNA]</scope>
    <source>
        <strain evidence="2 3">MEBiC09566</strain>
    </source>
</reference>
<protein>
    <submittedName>
        <fullName evidence="2">3-beta hydroxysteroid dehydrogenase</fullName>
    </submittedName>
</protein>
<proteinExistence type="predicted"/>
<dbReference type="OrthoDB" id="9776313at2"/>
<dbReference type="FunFam" id="3.40.50.720:FF:000702">
    <property type="entry name" value="NADH dehydrogenase (Ubiquinone)"/>
    <property type="match status" value="1"/>
</dbReference>
<dbReference type="Proteomes" id="UP000035444">
    <property type="component" value="Unassembled WGS sequence"/>
</dbReference>
<evidence type="ECO:0000313" key="3">
    <source>
        <dbReference type="Proteomes" id="UP000035444"/>
    </source>
</evidence>
<dbReference type="SUPFAM" id="SSF51735">
    <property type="entry name" value="NAD(P)-binding Rossmann-fold domains"/>
    <property type="match status" value="1"/>
</dbReference>
<dbReference type="InterPro" id="IPR001509">
    <property type="entry name" value="Epimerase_deHydtase"/>
</dbReference>
<gene>
    <name evidence="2" type="ORF">WH96_03055</name>
</gene>
<dbReference type="GO" id="GO:0044877">
    <property type="term" value="F:protein-containing complex binding"/>
    <property type="evidence" value="ECO:0007669"/>
    <property type="project" value="TreeGrafter"/>
</dbReference>
<accession>A0A0H2MJQ8</accession>
<name>A0A0H2MJQ8_9PROT</name>
<dbReference type="Pfam" id="PF01370">
    <property type="entry name" value="Epimerase"/>
    <property type="match status" value="1"/>
</dbReference>